<sequence length="124" mass="13945">MLTTLGGHRHYHRKPFHAAANAAARRSLVPGPNGSGSRKFIKLRLHPAFKATMRIVLHRIAVTNPSILQAGQNLRNEGRPTLSICSNAIMAPRHMQQSREIIKTSSVKRGFSPRFPHNRGDRRR</sequence>
<proteinExistence type="predicted"/>
<accession>A0A060HWU0</accession>
<dbReference type="Proteomes" id="UP000027180">
    <property type="component" value="Chromosome"/>
</dbReference>
<dbReference type="KEGG" id="rei:IE4771_CH00898"/>
<evidence type="ECO:0000313" key="2">
    <source>
        <dbReference type="EMBL" id="AIC26052.1"/>
    </source>
</evidence>
<evidence type="ECO:0000313" key="3">
    <source>
        <dbReference type="Proteomes" id="UP000027180"/>
    </source>
</evidence>
<dbReference type="EMBL" id="CP006986">
    <property type="protein sequence ID" value="AIC26052.1"/>
    <property type="molecule type" value="Genomic_DNA"/>
</dbReference>
<organism evidence="2 3">
    <name type="scientific">Rhizobium etli bv. mimosae str. IE4771</name>
    <dbReference type="NCBI Taxonomy" id="1432050"/>
    <lineage>
        <taxon>Bacteria</taxon>
        <taxon>Pseudomonadati</taxon>
        <taxon>Pseudomonadota</taxon>
        <taxon>Alphaproteobacteria</taxon>
        <taxon>Hyphomicrobiales</taxon>
        <taxon>Rhizobiaceae</taxon>
        <taxon>Rhizobium/Agrobacterium group</taxon>
        <taxon>Rhizobium</taxon>
    </lineage>
</organism>
<protein>
    <submittedName>
        <fullName evidence="2">Uncharacterized protein</fullName>
    </submittedName>
</protein>
<dbReference type="HOGENOM" id="CLU_2002042_0_0_5"/>
<feature type="region of interest" description="Disordered" evidence="1">
    <location>
        <begin position="101"/>
        <end position="124"/>
    </location>
</feature>
<dbReference type="RefSeq" id="WP_010058302.1">
    <property type="nucleotide sequence ID" value="NZ_CP006986.1"/>
</dbReference>
<evidence type="ECO:0000256" key="1">
    <source>
        <dbReference type="SAM" id="MobiDB-lite"/>
    </source>
</evidence>
<gene>
    <name evidence="2" type="ORF">IE4771_CH00898</name>
</gene>
<name>A0A060HWU0_RHIET</name>
<reference evidence="2 3" key="1">
    <citation type="submission" date="2013-12" db="EMBL/GenBank/DDBJ databases">
        <title>Complete genome sequence of Rhizobium etli bv. mimosae IE4771.</title>
        <authorList>
            <person name="Bustos P."/>
            <person name="Santamaria R.I."/>
            <person name="Lozano L."/>
            <person name="Ormeno-Orrillo E."/>
            <person name="Rogel M.A."/>
            <person name="Romero D."/>
            <person name="Cevallos M.A."/>
            <person name="Martinez-Romero E."/>
            <person name="Gonzalez V."/>
        </authorList>
    </citation>
    <scope>NUCLEOTIDE SEQUENCE [LARGE SCALE GENOMIC DNA]</scope>
    <source>
        <strain evidence="2 3">IE4771</strain>
    </source>
</reference>
<dbReference type="AlphaFoldDB" id="A0A060HWU0"/>